<evidence type="ECO:0000256" key="10">
    <source>
        <dbReference type="ARBA" id="ARBA00023209"/>
    </source>
</evidence>
<gene>
    <name evidence="16" type="ORF">FVE85_8050</name>
</gene>
<dbReference type="CDD" id="cd07991">
    <property type="entry name" value="LPLAT_LPCAT1-like"/>
    <property type="match status" value="1"/>
</dbReference>
<dbReference type="GO" id="GO:0016020">
    <property type="term" value="C:membrane"/>
    <property type="evidence" value="ECO:0007669"/>
    <property type="project" value="UniProtKB-SubCell"/>
</dbReference>
<evidence type="ECO:0000259" key="15">
    <source>
        <dbReference type="SMART" id="SM00563"/>
    </source>
</evidence>
<dbReference type="SMART" id="SM00563">
    <property type="entry name" value="PlsC"/>
    <property type="match status" value="1"/>
</dbReference>
<proteinExistence type="inferred from homology"/>
<evidence type="ECO:0000256" key="6">
    <source>
        <dbReference type="ARBA" id="ARBA00022692"/>
    </source>
</evidence>
<evidence type="ECO:0000256" key="1">
    <source>
        <dbReference type="ARBA" id="ARBA00004370"/>
    </source>
</evidence>
<reference evidence="17" key="1">
    <citation type="journal article" date="2019" name="Nat. Commun.">
        <title>Expansion of phycobilisome linker gene families in mesophilic red algae.</title>
        <authorList>
            <person name="Lee J."/>
            <person name="Kim D."/>
            <person name="Bhattacharya D."/>
            <person name="Yoon H.S."/>
        </authorList>
    </citation>
    <scope>NUCLEOTIDE SEQUENCE [LARGE SCALE GENOMIC DNA]</scope>
    <source>
        <strain evidence="17">CCMP 1328</strain>
    </source>
</reference>
<keyword evidence="12 16" id="KW-0012">Acyltransferase</keyword>
<keyword evidence="10" id="KW-0594">Phospholipid biosynthesis</keyword>
<evidence type="ECO:0000313" key="16">
    <source>
        <dbReference type="EMBL" id="KAA8492543.1"/>
    </source>
</evidence>
<dbReference type="AlphaFoldDB" id="A0A5J4YPB2"/>
<keyword evidence="5 16" id="KW-0808">Transferase</keyword>
<evidence type="ECO:0000256" key="14">
    <source>
        <dbReference type="SAM" id="Phobius"/>
    </source>
</evidence>
<keyword evidence="17" id="KW-1185">Reference proteome</keyword>
<dbReference type="Proteomes" id="UP000324585">
    <property type="component" value="Unassembled WGS sequence"/>
</dbReference>
<dbReference type="InterPro" id="IPR002123">
    <property type="entry name" value="Plipid/glycerol_acylTrfase"/>
</dbReference>
<keyword evidence="6 14" id="KW-0812">Transmembrane</keyword>
<dbReference type="GO" id="GO:0008654">
    <property type="term" value="P:phospholipid biosynthetic process"/>
    <property type="evidence" value="ECO:0007669"/>
    <property type="project" value="UniProtKB-KW"/>
</dbReference>
<evidence type="ECO:0000256" key="4">
    <source>
        <dbReference type="ARBA" id="ARBA00022516"/>
    </source>
</evidence>
<evidence type="ECO:0000256" key="8">
    <source>
        <dbReference type="ARBA" id="ARBA00023098"/>
    </source>
</evidence>
<evidence type="ECO:0000256" key="3">
    <source>
        <dbReference type="ARBA" id="ARBA00008655"/>
    </source>
</evidence>
<dbReference type="GO" id="GO:0004366">
    <property type="term" value="F:glycerol-3-phosphate O-acyltransferase activity"/>
    <property type="evidence" value="ECO:0007669"/>
    <property type="project" value="TreeGrafter"/>
</dbReference>
<dbReference type="OrthoDB" id="10051137at2759"/>
<dbReference type="InterPro" id="IPR045252">
    <property type="entry name" value="LPCAT1-like"/>
</dbReference>
<dbReference type="PANTHER" id="PTHR23063:SF2">
    <property type="entry name" value="GLYCEROL-3-PHOSPHATE ACYLTRANSFERASE 4, ISOFORM D-RELATED"/>
    <property type="match status" value="1"/>
</dbReference>
<dbReference type="PANTHER" id="PTHR23063">
    <property type="entry name" value="PHOSPHOLIPID ACYLTRANSFERASE"/>
    <property type="match status" value="1"/>
</dbReference>
<comment type="similarity">
    <text evidence="3">Belongs to the 1-acyl-sn-glycerol-3-phosphate acyltransferase family.</text>
</comment>
<sequence>MNASGGGDDAEPERDPEGQLELRAAPNAATEPEVLPQRQPSLSTGGRGTLATGGPPGHKARSLRDAHRDLLTEAVASIKDVSDVGFLDDELAKDRFKDAINVAIEVYAKQRELDRVLTDVPELKLSTLVPYLVEPVESIADDDFNKCFESLESEPWNWTLYMYPAWLVGCFIRYVVLFPARLFNLIFATVLTVIAVASCKILFAGNKQKREHVEGLILTLYAQAWVASWSGVVKYHGTRPRMAANQIYVANHSSMIDYILLLGVHRFAVVGQLHPGGVGLMQTHLLGSLGCIWFDRKNVKDRDYVRKSIAEHVARADKPPLLIFPEGTCVNNEYCVMFKKGAFDIDATVHPVAIKYNKLFADAFWNSRQESFFAHVLRMMKDWCLIADVWFLEPQTKRPGESSEAFAARVKQLIAKQAGLKCVSFDGYLKHVKPSERYRAAIQTQNSRFFRAELQDMRGYLKDDESKRNSVLWKREQRNHFLRALNQDERKT</sequence>
<feature type="region of interest" description="Disordered" evidence="13">
    <location>
        <begin position="1"/>
        <end position="63"/>
    </location>
</feature>
<dbReference type="OMA" id="ANHTTVM"/>
<keyword evidence="9 14" id="KW-0472">Membrane</keyword>
<feature type="transmembrane region" description="Helical" evidence="14">
    <location>
        <begin position="158"/>
        <end position="176"/>
    </location>
</feature>
<evidence type="ECO:0000256" key="12">
    <source>
        <dbReference type="ARBA" id="ARBA00023315"/>
    </source>
</evidence>
<evidence type="ECO:0000256" key="5">
    <source>
        <dbReference type="ARBA" id="ARBA00022679"/>
    </source>
</evidence>
<dbReference type="Pfam" id="PF01553">
    <property type="entry name" value="Acyltransferase"/>
    <property type="match status" value="1"/>
</dbReference>
<feature type="transmembrane region" description="Helical" evidence="14">
    <location>
        <begin position="182"/>
        <end position="203"/>
    </location>
</feature>
<comment type="pathway">
    <text evidence="2">Lipid metabolism.</text>
</comment>
<keyword evidence="8" id="KW-0443">Lipid metabolism</keyword>
<feature type="domain" description="Phospholipid/glycerol acyltransferase" evidence="15">
    <location>
        <begin position="246"/>
        <end position="357"/>
    </location>
</feature>
<dbReference type="EMBL" id="VRMN01000009">
    <property type="protein sequence ID" value="KAA8492543.1"/>
    <property type="molecule type" value="Genomic_DNA"/>
</dbReference>
<comment type="caution">
    <text evidence="16">The sequence shown here is derived from an EMBL/GenBank/DDBJ whole genome shotgun (WGS) entry which is preliminary data.</text>
</comment>
<keyword evidence="7 14" id="KW-1133">Transmembrane helix</keyword>
<dbReference type="GO" id="GO:0019432">
    <property type="term" value="P:triglyceride biosynthetic process"/>
    <property type="evidence" value="ECO:0007669"/>
    <property type="project" value="TreeGrafter"/>
</dbReference>
<keyword evidence="4" id="KW-0444">Lipid biosynthesis</keyword>
<keyword evidence="11" id="KW-1208">Phospholipid metabolism</keyword>
<evidence type="ECO:0000256" key="13">
    <source>
        <dbReference type="SAM" id="MobiDB-lite"/>
    </source>
</evidence>
<evidence type="ECO:0000256" key="2">
    <source>
        <dbReference type="ARBA" id="ARBA00005189"/>
    </source>
</evidence>
<organism evidence="16 17">
    <name type="scientific">Porphyridium purpureum</name>
    <name type="common">Red alga</name>
    <name type="synonym">Porphyridium cruentum</name>
    <dbReference type="NCBI Taxonomy" id="35688"/>
    <lineage>
        <taxon>Eukaryota</taxon>
        <taxon>Rhodophyta</taxon>
        <taxon>Bangiophyceae</taxon>
        <taxon>Porphyridiales</taxon>
        <taxon>Porphyridiaceae</taxon>
        <taxon>Porphyridium</taxon>
    </lineage>
</organism>
<evidence type="ECO:0000256" key="11">
    <source>
        <dbReference type="ARBA" id="ARBA00023264"/>
    </source>
</evidence>
<evidence type="ECO:0000256" key="7">
    <source>
        <dbReference type="ARBA" id="ARBA00022989"/>
    </source>
</evidence>
<protein>
    <submittedName>
        <fullName evidence="16">Glycerol-3-phosphate acyltransferase 4</fullName>
    </submittedName>
</protein>
<name>A0A5J4YPB2_PORPP</name>
<dbReference type="SUPFAM" id="SSF69593">
    <property type="entry name" value="Glycerol-3-phosphate (1)-acyltransferase"/>
    <property type="match status" value="1"/>
</dbReference>
<accession>A0A5J4YPB2</accession>
<evidence type="ECO:0000313" key="17">
    <source>
        <dbReference type="Proteomes" id="UP000324585"/>
    </source>
</evidence>
<dbReference type="GO" id="GO:0005783">
    <property type="term" value="C:endoplasmic reticulum"/>
    <property type="evidence" value="ECO:0007669"/>
    <property type="project" value="TreeGrafter"/>
</dbReference>
<evidence type="ECO:0000256" key="9">
    <source>
        <dbReference type="ARBA" id="ARBA00023136"/>
    </source>
</evidence>
<comment type="subcellular location">
    <subcellularLocation>
        <location evidence="1">Membrane</location>
    </subcellularLocation>
</comment>